<protein>
    <submittedName>
        <fullName evidence="1">Uncharacterized protein</fullName>
    </submittedName>
</protein>
<reference evidence="1 2" key="1">
    <citation type="submission" date="2018-05" db="EMBL/GenBank/DDBJ databases">
        <title>Genomic Encyclopedia of Type Strains, Phase I: the one thousand microbial genomes (KMG-I) project.</title>
        <authorList>
            <person name="Kyrpides N."/>
        </authorList>
    </citation>
    <scope>NUCLEOTIDE SEQUENCE [LARGE SCALE GENOMIC DNA]</scope>
    <source>
        <strain evidence="1 2">DSM 15611</strain>
    </source>
</reference>
<accession>A0A318HZ75</accession>
<sequence>MDNQLSVTGHLPQTRQQAVTLLAHSPDRYWNNINPKCIEDVFGAPEVGFGTMIREFGIERVRAMLVIWFEPFIRFYSTNGTMDAFQLADTINLVLEAYPHYSIYDLKLFFKMAKLRSFGQTYGRIDGDVILGWMREYDKMRDNKAQEISISQSNEYKAMENKKKQNAVGMFYNEYLKWKKENEAKSNK</sequence>
<keyword evidence="2" id="KW-1185">Reference proteome</keyword>
<organism evidence="1 2">
    <name type="scientific">Hoylesella shahii DSM 15611 = JCM 12083</name>
    <dbReference type="NCBI Taxonomy" id="1122991"/>
    <lineage>
        <taxon>Bacteria</taxon>
        <taxon>Pseudomonadati</taxon>
        <taxon>Bacteroidota</taxon>
        <taxon>Bacteroidia</taxon>
        <taxon>Bacteroidales</taxon>
        <taxon>Prevotellaceae</taxon>
        <taxon>Hoylesella</taxon>
    </lineage>
</organism>
<dbReference type="EMBL" id="QJJX01000005">
    <property type="protein sequence ID" value="PXX23642.1"/>
    <property type="molecule type" value="Genomic_DNA"/>
</dbReference>
<name>A0A318HZ75_9BACT</name>
<dbReference type="Proteomes" id="UP000248314">
    <property type="component" value="Unassembled WGS sequence"/>
</dbReference>
<dbReference type="STRING" id="1122991.GCA_000613445_01295"/>
<evidence type="ECO:0000313" key="2">
    <source>
        <dbReference type="Proteomes" id="UP000248314"/>
    </source>
</evidence>
<gene>
    <name evidence="1" type="ORF">EJ73_00631</name>
</gene>
<comment type="caution">
    <text evidence="1">The sequence shown here is derived from an EMBL/GenBank/DDBJ whole genome shotgun (WGS) entry which is preliminary data.</text>
</comment>
<dbReference type="AlphaFoldDB" id="A0A318HZ75"/>
<proteinExistence type="predicted"/>
<evidence type="ECO:0000313" key="1">
    <source>
        <dbReference type="EMBL" id="PXX23642.1"/>
    </source>
</evidence>